<gene>
    <name evidence="2" type="ORF">AFUA_2G01800</name>
</gene>
<organism evidence="2 3">
    <name type="scientific">Aspergillus fumigatus (strain ATCC MYA-4609 / CBS 101355 / FGSC A1100 / Af293)</name>
    <name type="common">Neosartorya fumigata</name>
    <dbReference type="NCBI Taxonomy" id="330879"/>
    <lineage>
        <taxon>Eukaryota</taxon>
        <taxon>Fungi</taxon>
        <taxon>Dikarya</taxon>
        <taxon>Ascomycota</taxon>
        <taxon>Pezizomycotina</taxon>
        <taxon>Eurotiomycetes</taxon>
        <taxon>Eurotiomycetidae</taxon>
        <taxon>Eurotiales</taxon>
        <taxon>Aspergillaceae</taxon>
        <taxon>Aspergillus</taxon>
        <taxon>Aspergillus subgen. Fumigati</taxon>
    </lineage>
</organism>
<dbReference type="OrthoDB" id="4161595at2759"/>
<dbReference type="KEGG" id="afm:AFUA_2G01800"/>
<dbReference type="Proteomes" id="UP000002530">
    <property type="component" value="Unassembled WGS sequence"/>
</dbReference>
<dbReference type="InParanoid" id="Q4WIH8"/>
<feature type="region of interest" description="Disordered" evidence="1">
    <location>
        <begin position="1"/>
        <end position="70"/>
    </location>
</feature>
<feature type="compositionally biased region" description="Acidic residues" evidence="1">
    <location>
        <begin position="186"/>
        <end position="195"/>
    </location>
</feature>
<name>Q4WIH8_ASPFU</name>
<feature type="compositionally biased region" description="Basic residues" evidence="1">
    <location>
        <begin position="158"/>
        <end position="168"/>
    </location>
</feature>
<dbReference type="VEuPathDB" id="FungiDB:Afu2g01800"/>
<sequence length="307" mass="34064">MSPPSSSHSPNASTTMTPKPKATPSKQPLHPTPTRQEQTQEPPCEFTHPCTTSTTSLSGSGSGSGSHPRKLISHIFGRNKTSTKLFPSTVWVHYCRKHYQRARYRSRAWPFTQCELLLDSLGRMEAWGGVESFEVVLRRREMERLSSAEQRQGSGKKGTGRALRKGRRGGGGEASACTSTGASGEEYGDDEEESDDGGRRRRRKPRIKACPVPGWLRAETGPGKSFAEIRAMVERIREDLTEQQHRLTQKTKGTGKSKEQVLFPDIEILPTFRSWVLEQATADGENTSKKSRVSRKGAVQKGTKVIQ</sequence>
<accession>Q4WIH8</accession>
<dbReference type="AlphaFoldDB" id="Q4WIH8"/>
<dbReference type="HOGENOM" id="CLU_061832_0_0_1"/>
<feature type="compositionally biased region" description="Low complexity" evidence="1">
    <location>
        <begin position="1"/>
        <end position="10"/>
    </location>
</feature>
<evidence type="ECO:0000313" key="3">
    <source>
        <dbReference type="Proteomes" id="UP000002530"/>
    </source>
</evidence>
<feature type="region of interest" description="Disordered" evidence="1">
    <location>
        <begin position="281"/>
        <end position="307"/>
    </location>
</feature>
<dbReference type="eggNOG" id="ENOG502SMWI">
    <property type="taxonomic scope" value="Eukaryota"/>
</dbReference>
<evidence type="ECO:0000313" key="2">
    <source>
        <dbReference type="EMBL" id="EAL87277.1"/>
    </source>
</evidence>
<feature type="region of interest" description="Disordered" evidence="1">
    <location>
        <begin position="144"/>
        <end position="206"/>
    </location>
</feature>
<evidence type="ECO:0000256" key="1">
    <source>
        <dbReference type="SAM" id="MobiDB-lite"/>
    </source>
</evidence>
<dbReference type="OMA" id="RYRNDEW"/>
<protein>
    <submittedName>
        <fullName evidence="2">Hypothetical pathogenicity factor</fullName>
    </submittedName>
</protein>
<dbReference type="RefSeq" id="XP_749315.1">
    <property type="nucleotide sequence ID" value="XM_744222.1"/>
</dbReference>
<dbReference type="GeneID" id="3506765"/>
<reference evidence="2 3" key="1">
    <citation type="journal article" date="2005" name="Nature">
        <title>Genomic sequence of the pathogenic and allergenic filamentous fungus Aspergillus fumigatus.</title>
        <authorList>
            <person name="Nierman W.C."/>
            <person name="Pain A."/>
            <person name="Anderson M.J."/>
            <person name="Wortman J.R."/>
            <person name="Kim H.S."/>
            <person name="Arroyo J."/>
            <person name="Berriman M."/>
            <person name="Abe K."/>
            <person name="Archer D.B."/>
            <person name="Bermejo C."/>
            <person name="Bennett J."/>
            <person name="Bowyer P."/>
            <person name="Chen D."/>
            <person name="Collins M."/>
            <person name="Coulsen R."/>
            <person name="Davies R."/>
            <person name="Dyer P.S."/>
            <person name="Farman M."/>
            <person name="Fedorova N."/>
            <person name="Fedorova N."/>
            <person name="Feldblyum T.V."/>
            <person name="Fischer R."/>
            <person name="Fosker N."/>
            <person name="Fraser A."/>
            <person name="Garcia J.L."/>
            <person name="Garcia M.J."/>
            <person name="Goble A."/>
            <person name="Goldman G.H."/>
            <person name="Gomi K."/>
            <person name="Griffith-Jones S."/>
            <person name="Gwilliam R."/>
            <person name="Haas B."/>
            <person name="Haas H."/>
            <person name="Harris D."/>
            <person name="Horiuchi H."/>
            <person name="Huang J."/>
            <person name="Humphray S."/>
            <person name="Jimenez J."/>
            <person name="Keller N."/>
            <person name="Khouri H."/>
            <person name="Kitamoto K."/>
            <person name="Kobayashi T."/>
            <person name="Konzack S."/>
            <person name="Kulkarni R."/>
            <person name="Kumagai T."/>
            <person name="Lafon A."/>
            <person name="Latge J.P."/>
            <person name="Li W."/>
            <person name="Lord A."/>
            <person name="Lu C."/>
            <person name="Majoros W.H."/>
            <person name="May G.S."/>
            <person name="Miller B.L."/>
            <person name="Mohamoud Y."/>
            <person name="Molina M."/>
            <person name="Monod M."/>
            <person name="Mouyna I."/>
            <person name="Mulligan S."/>
            <person name="Murphy L."/>
            <person name="O'Neil S."/>
            <person name="Paulsen I."/>
            <person name="Penalva M.A."/>
            <person name="Pertea M."/>
            <person name="Price C."/>
            <person name="Pritchard B.L."/>
            <person name="Quail M.A."/>
            <person name="Rabbinowitsch E."/>
            <person name="Rawlins N."/>
            <person name="Rajandream M.A."/>
            <person name="Reichard U."/>
            <person name="Renauld H."/>
            <person name="Robson G.D."/>
            <person name="Rodriguez de Cordoba S."/>
            <person name="Rodriguez-Pena J.M."/>
            <person name="Ronning C.M."/>
            <person name="Rutter S."/>
            <person name="Salzberg S.L."/>
            <person name="Sanchez M."/>
            <person name="Sanchez-Ferrero J.C."/>
            <person name="Saunders D."/>
            <person name="Seeger K."/>
            <person name="Squares R."/>
            <person name="Squares S."/>
            <person name="Takeuchi M."/>
            <person name="Tekaia F."/>
            <person name="Turner G."/>
            <person name="Vazquez de Aldana C.R."/>
            <person name="Weidman J."/>
            <person name="White O."/>
            <person name="Woodward J."/>
            <person name="Yu J.H."/>
            <person name="Fraser C."/>
            <person name="Galagan J.E."/>
            <person name="Asai K."/>
            <person name="Machida M."/>
            <person name="Hall N."/>
            <person name="Barrell B."/>
            <person name="Denning D.W."/>
        </authorList>
    </citation>
    <scope>NUCLEOTIDE SEQUENCE [LARGE SCALE GENOMIC DNA]</scope>
    <source>
        <strain evidence="2 3">Af293</strain>
    </source>
</reference>
<proteinExistence type="predicted"/>
<dbReference type="EMBL" id="AAHF01000008">
    <property type="protein sequence ID" value="EAL87277.1"/>
    <property type="molecule type" value="Genomic_DNA"/>
</dbReference>
<keyword evidence="3" id="KW-1185">Reference proteome</keyword>
<comment type="caution">
    <text evidence="2">The sequence shown here is derived from an EMBL/GenBank/DDBJ whole genome shotgun (WGS) entry which is preliminary data.</text>
</comment>